<dbReference type="Proteomes" id="UP000001261">
    <property type="component" value="Unassembled WGS sequence"/>
</dbReference>
<dbReference type="VEuPathDB" id="FungiDB:CIMG_01494"/>
<protein>
    <submittedName>
        <fullName evidence="3">Uncharacterized protein</fullName>
    </submittedName>
</protein>
<accession>A0A0E1RYI1</accession>
<evidence type="ECO:0000256" key="2">
    <source>
        <dbReference type="SAM" id="SignalP"/>
    </source>
</evidence>
<evidence type="ECO:0000313" key="4">
    <source>
        <dbReference type="Proteomes" id="UP000001261"/>
    </source>
</evidence>
<dbReference type="AlphaFoldDB" id="A0A0E1RYI1"/>
<dbReference type="GeneID" id="4567656"/>
<reference evidence="4" key="1">
    <citation type="journal article" date="2009" name="Genome Res.">
        <title>Comparative genomic analyses of the human fungal pathogens Coccidioides and their relatives.</title>
        <authorList>
            <person name="Sharpton T.J."/>
            <person name="Stajich J.E."/>
            <person name="Rounsley S.D."/>
            <person name="Gardner M.J."/>
            <person name="Wortman J.R."/>
            <person name="Jordar V.S."/>
            <person name="Maiti R."/>
            <person name="Kodira C.D."/>
            <person name="Neafsey D.E."/>
            <person name="Zeng Q."/>
            <person name="Hung C.-Y."/>
            <person name="McMahan C."/>
            <person name="Muszewska A."/>
            <person name="Grynberg M."/>
            <person name="Mandel M.A."/>
            <person name="Kellner E.M."/>
            <person name="Barker B.M."/>
            <person name="Galgiani J.N."/>
            <person name="Orbach M.J."/>
            <person name="Kirkland T.N."/>
            <person name="Cole G.T."/>
            <person name="Henn M.R."/>
            <person name="Birren B.W."/>
            <person name="Taylor J.W."/>
        </authorList>
    </citation>
    <scope>NUCLEOTIDE SEQUENCE [LARGE SCALE GENOMIC DNA]</scope>
    <source>
        <strain evidence="4">RS</strain>
    </source>
</reference>
<feature type="chain" id="PRO_5002385846" evidence="2">
    <location>
        <begin position="25"/>
        <end position="599"/>
    </location>
</feature>
<evidence type="ECO:0000256" key="1">
    <source>
        <dbReference type="SAM" id="MobiDB-lite"/>
    </source>
</evidence>
<dbReference type="OrthoDB" id="5312133at2759"/>
<dbReference type="KEGG" id="cim:CIMG_01494"/>
<gene>
    <name evidence="3" type="ORF">CIMG_01494</name>
</gene>
<feature type="region of interest" description="Disordered" evidence="1">
    <location>
        <begin position="506"/>
        <end position="537"/>
    </location>
</feature>
<dbReference type="PANTHER" id="PTHR42055:SF1">
    <property type="entry name" value="YALI0E03476P"/>
    <property type="match status" value="1"/>
</dbReference>
<evidence type="ECO:0000313" key="3">
    <source>
        <dbReference type="EMBL" id="EAS36140.1"/>
    </source>
</evidence>
<organism evidence="3 4">
    <name type="scientific">Coccidioides immitis (strain RS)</name>
    <name type="common">Valley fever fungus</name>
    <dbReference type="NCBI Taxonomy" id="246410"/>
    <lineage>
        <taxon>Eukaryota</taxon>
        <taxon>Fungi</taxon>
        <taxon>Dikarya</taxon>
        <taxon>Ascomycota</taxon>
        <taxon>Pezizomycotina</taxon>
        <taxon>Eurotiomycetes</taxon>
        <taxon>Eurotiomycetidae</taxon>
        <taxon>Onygenales</taxon>
        <taxon>Onygenaceae</taxon>
        <taxon>Coccidioides</taxon>
    </lineage>
</organism>
<dbReference type="OMA" id="TERDPWL"/>
<keyword evidence="2" id="KW-0732">Signal</keyword>
<sequence length="599" mass="67669">MISYRSSGLFTVIVFFAILLLILSTTPEPAKLTANLEDKAGSLAEYIPRPKLPKLDDFRFNLLPPAAHKPPEQKNSTGGGSKWYSHWQWLNPFSSSITLDEDRSVLPPLRLRLPVYTYYDAVSKKDKALAEADRKLLLAWRRAWFAQGFRPMVLGPQDAMKNPLYKSFHAAGLDDGLRVEFMAWLAWENMGTGVFADWQCFPMAHYDDDFISYLRRGSMPEKITRINGLASALFSGEKAHINKAIKDASRNPKLNEAKSVIELVNEDTFRAENTTAIAYYDSTAITSKYPSVAEKFEKSTTEGRLALLDMINSHLQISFQSAFSSGISVLKPFPDYTTALVGPGVRLATLLAECMPLQMPPSCPPNNPKCQLCTDAGRMKIAQPDGYKNSSALFTIGIIPHPYTLSTLRKGDDNITAAYIRRETERDPWLIASTKQFLGLERDATSRVVPFKDVVAGDHGVSRGLWFTVEMLPAKNEEESLPTSVLDELDWHFGFVIPRKTRLERTKEKNVSSGEKAKQDQPKEDKNTHRNGKLSRENELIEKARNLLRNDPKNIHIKSVTEAWNLADTEVWRFVRAYRARSVVERKKWEEEEKGFAGS</sequence>
<dbReference type="InParanoid" id="A0A0E1RYI1"/>
<keyword evidence="4" id="KW-1185">Reference proteome</keyword>
<dbReference type="PANTHER" id="PTHR42055">
    <property type="entry name" value="YALI0E03476P"/>
    <property type="match status" value="1"/>
</dbReference>
<dbReference type="RefSeq" id="XP_001247723.1">
    <property type="nucleotide sequence ID" value="XM_001247722.2"/>
</dbReference>
<proteinExistence type="predicted"/>
<dbReference type="EMBL" id="GG704911">
    <property type="protein sequence ID" value="EAS36140.1"/>
    <property type="molecule type" value="Genomic_DNA"/>
</dbReference>
<reference evidence="4" key="2">
    <citation type="journal article" date="2010" name="Genome Res.">
        <title>Population genomic sequencing of Coccidioides fungi reveals recent hybridization and transposon control.</title>
        <authorList>
            <person name="Neafsey D.E."/>
            <person name="Barker B.M."/>
            <person name="Sharpton T.J."/>
            <person name="Stajich J.E."/>
            <person name="Park D.J."/>
            <person name="Whiston E."/>
            <person name="Hung C.-Y."/>
            <person name="McMahan C."/>
            <person name="White J."/>
            <person name="Sykes S."/>
            <person name="Heiman D."/>
            <person name="Young S."/>
            <person name="Zeng Q."/>
            <person name="Abouelleil A."/>
            <person name="Aftuck L."/>
            <person name="Bessette D."/>
            <person name="Brown A."/>
            <person name="FitzGerald M."/>
            <person name="Lui A."/>
            <person name="Macdonald J.P."/>
            <person name="Priest M."/>
            <person name="Orbach M.J."/>
            <person name="Galgiani J.N."/>
            <person name="Kirkland T.N."/>
            <person name="Cole G.T."/>
            <person name="Birren B.W."/>
            <person name="Henn M.R."/>
            <person name="Taylor J.W."/>
            <person name="Rounsley S.D."/>
        </authorList>
    </citation>
    <scope>GENOME REANNOTATION</scope>
    <source>
        <strain evidence="4">RS</strain>
    </source>
</reference>
<feature type="signal peptide" evidence="2">
    <location>
        <begin position="1"/>
        <end position="24"/>
    </location>
</feature>
<name>A0A0E1RYI1_COCIM</name>